<dbReference type="InterPro" id="IPR035940">
    <property type="entry name" value="CAP_sf"/>
</dbReference>
<keyword evidence="1" id="KW-0732">Signal</keyword>
<evidence type="ECO:0000256" key="1">
    <source>
        <dbReference type="SAM" id="SignalP"/>
    </source>
</evidence>
<feature type="signal peptide" evidence="1">
    <location>
        <begin position="1"/>
        <end position="16"/>
    </location>
</feature>
<organism evidence="2">
    <name type="scientific">Mesocestoides corti</name>
    <name type="common">Flatworm</name>
    <dbReference type="NCBI Taxonomy" id="53468"/>
    <lineage>
        <taxon>Eukaryota</taxon>
        <taxon>Metazoa</taxon>
        <taxon>Spiralia</taxon>
        <taxon>Lophotrochozoa</taxon>
        <taxon>Platyhelminthes</taxon>
        <taxon>Cestoda</taxon>
        <taxon>Eucestoda</taxon>
        <taxon>Cyclophyllidea</taxon>
        <taxon>Mesocestoididae</taxon>
        <taxon>Mesocestoides</taxon>
    </lineage>
</organism>
<reference evidence="2" key="1">
    <citation type="submission" date="2019-11" db="UniProtKB">
        <authorList>
            <consortium name="WormBaseParasite"/>
        </authorList>
    </citation>
    <scope>IDENTIFICATION</scope>
</reference>
<dbReference type="AlphaFoldDB" id="A0A5K3G0N0"/>
<feature type="chain" id="PRO_5024275979" evidence="1">
    <location>
        <begin position="17"/>
        <end position="129"/>
    </location>
</feature>
<dbReference type="SUPFAM" id="SSF55797">
    <property type="entry name" value="PR-1-like"/>
    <property type="match status" value="1"/>
</dbReference>
<dbReference type="WBParaSite" id="MCU_014181-RA">
    <property type="protein sequence ID" value="MCU_014181-RA"/>
    <property type="gene ID" value="MCU_014181"/>
</dbReference>
<protein>
    <submittedName>
        <fullName evidence="2">SCP domain-containing protein</fullName>
    </submittedName>
</protein>
<name>A0A5K3G0N0_MESCO</name>
<dbReference type="Gene3D" id="3.40.33.10">
    <property type="entry name" value="CAP"/>
    <property type="match status" value="1"/>
</dbReference>
<evidence type="ECO:0000313" key="2">
    <source>
        <dbReference type="WBParaSite" id="MCU_014181-RA"/>
    </source>
</evidence>
<proteinExistence type="predicted"/>
<sequence>MLKLLCLLGLMGAVLGEVPSQKDRIAILRCHRRLRETVQPPASNMQLITYSTEMENRANAFLAECPGAILDTSPDFKNTAYFITTRFNKEIDFRDVLCKVDGRGYIYDNDTCSDNCFGYKQVSLLFVVF</sequence>
<accession>A0A5K3G0N0</accession>